<dbReference type="Pfam" id="PF00072">
    <property type="entry name" value="Response_reg"/>
    <property type="match status" value="1"/>
</dbReference>
<dbReference type="GO" id="GO:0000160">
    <property type="term" value="P:phosphorelay signal transduction system"/>
    <property type="evidence" value="ECO:0007669"/>
    <property type="project" value="UniProtKB-KW"/>
</dbReference>
<dbReference type="InterPro" id="IPR009057">
    <property type="entry name" value="Homeodomain-like_sf"/>
</dbReference>
<dbReference type="InterPro" id="IPR011006">
    <property type="entry name" value="CheY-like_superfamily"/>
</dbReference>
<keyword evidence="8" id="KW-1185">Reference proteome</keyword>
<protein>
    <submittedName>
        <fullName evidence="5">Response regulator transcription factor</fullName>
    </submittedName>
</protein>
<dbReference type="SUPFAM" id="SSF52172">
    <property type="entry name" value="CheY-like"/>
    <property type="match status" value="1"/>
</dbReference>
<dbReference type="AlphaFoldDB" id="A0AAW7XMW6"/>
<feature type="domain" description="Response regulatory" evidence="4">
    <location>
        <begin position="6"/>
        <end position="120"/>
    </location>
</feature>
<dbReference type="PANTHER" id="PTHR44591">
    <property type="entry name" value="STRESS RESPONSE REGULATOR PROTEIN 1"/>
    <property type="match status" value="1"/>
</dbReference>
<dbReference type="Proteomes" id="UP001169862">
    <property type="component" value="Unassembled WGS sequence"/>
</dbReference>
<dbReference type="Pfam" id="PF02954">
    <property type="entry name" value="HTH_8"/>
    <property type="match status" value="1"/>
</dbReference>
<dbReference type="PRINTS" id="PR01590">
    <property type="entry name" value="HTHFIS"/>
</dbReference>
<sequence length="179" mass="19583">MVDTEKFLIVDDDPTFTHILARTMSRRGFETQVCQNAEAVPDLLTTWTPDKATLDLKMDGASGLTIIEHLKAANPAIKIVILTGYASINTAVEAIKLGATQYLPKPANADEILAALDSQPTGDASTPVANSPMSVNRLEWEHINKVLAENNGNISATARALGMHRRTLQRKLDKRPVRR</sequence>
<evidence type="ECO:0000256" key="2">
    <source>
        <dbReference type="ARBA" id="ARBA00023012"/>
    </source>
</evidence>
<dbReference type="PROSITE" id="PS50110">
    <property type="entry name" value="RESPONSE_REGULATORY"/>
    <property type="match status" value="1"/>
</dbReference>
<keyword evidence="2" id="KW-0902">Two-component regulatory system</keyword>
<reference evidence="5" key="1">
    <citation type="submission" date="2023-07" db="EMBL/GenBank/DDBJ databases">
        <title>Genome content predicts the carbon catabolic preferences of heterotrophic bacteria.</title>
        <authorList>
            <person name="Gralka M."/>
        </authorList>
    </citation>
    <scope>NUCLEOTIDE SEQUENCE</scope>
    <source>
        <strain evidence="6">5G01</strain>
        <strain evidence="5">I2M16</strain>
    </source>
</reference>
<gene>
    <name evidence="5" type="ORF">Q4490_16130</name>
    <name evidence="6" type="ORF">Q8W30_15050</name>
</gene>
<evidence type="ECO:0000313" key="8">
    <source>
        <dbReference type="Proteomes" id="UP001177341"/>
    </source>
</evidence>
<dbReference type="PANTHER" id="PTHR44591:SF14">
    <property type="entry name" value="PROTEIN PILG"/>
    <property type="match status" value="1"/>
</dbReference>
<dbReference type="GO" id="GO:0043565">
    <property type="term" value="F:sequence-specific DNA binding"/>
    <property type="evidence" value="ECO:0007669"/>
    <property type="project" value="InterPro"/>
</dbReference>
<dbReference type="InterPro" id="IPR002197">
    <property type="entry name" value="HTH_Fis"/>
</dbReference>
<evidence type="ECO:0000313" key="7">
    <source>
        <dbReference type="Proteomes" id="UP001169862"/>
    </source>
</evidence>
<evidence type="ECO:0000256" key="1">
    <source>
        <dbReference type="ARBA" id="ARBA00022553"/>
    </source>
</evidence>
<accession>A0AAW7XMW6</accession>
<evidence type="ECO:0000259" key="4">
    <source>
        <dbReference type="PROSITE" id="PS50110"/>
    </source>
</evidence>
<proteinExistence type="predicted"/>
<dbReference type="Gene3D" id="1.10.10.60">
    <property type="entry name" value="Homeodomain-like"/>
    <property type="match status" value="1"/>
</dbReference>
<dbReference type="SUPFAM" id="SSF46689">
    <property type="entry name" value="Homeodomain-like"/>
    <property type="match status" value="1"/>
</dbReference>
<dbReference type="EMBL" id="JAUYVO010000011">
    <property type="protein sequence ID" value="MDP2523892.1"/>
    <property type="molecule type" value="Genomic_DNA"/>
</dbReference>
<dbReference type="RefSeq" id="WP_075173652.1">
    <property type="nucleotide sequence ID" value="NZ_CAXHZV010000018.1"/>
</dbReference>
<organism evidence="5 7">
    <name type="scientific">Neptunomonas phycophila</name>
    <dbReference type="NCBI Taxonomy" id="1572645"/>
    <lineage>
        <taxon>Bacteria</taxon>
        <taxon>Pseudomonadati</taxon>
        <taxon>Pseudomonadota</taxon>
        <taxon>Gammaproteobacteria</taxon>
        <taxon>Oceanospirillales</taxon>
        <taxon>Oceanospirillaceae</taxon>
        <taxon>Neptunomonas</taxon>
    </lineage>
</organism>
<dbReference type="FunFam" id="1.10.10.60:FF:000036">
    <property type="entry name" value="Two-component system response regulator"/>
    <property type="match status" value="1"/>
</dbReference>
<dbReference type="Gene3D" id="3.40.50.2300">
    <property type="match status" value="1"/>
</dbReference>
<dbReference type="SMART" id="SM00448">
    <property type="entry name" value="REC"/>
    <property type="match status" value="1"/>
</dbReference>
<evidence type="ECO:0000313" key="5">
    <source>
        <dbReference type="EMBL" id="MDO6455101.1"/>
    </source>
</evidence>
<dbReference type="InterPro" id="IPR050595">
    <property type="entry name" value="Bact_response_regulator"/>
</dbReference>
<comment type="caution">
    <text evidence="5">The sequence shown here is derived from an EMBL/GenBank/DDBJ whole genome shotgun (WGS) entry which is preliminary data.</text>
</comment>
<dbReference type="CDD" id="cd17563">
    <property type="entry name" value="REC_RegA-like"/>
    <property type="match status" value="1"/>
</dbReference>
<keyword evidence="1 3" id="KW-0597">Phosphoprotein</keyword>
<dbReference type="Proteomes" id="UP001177341">
    <property type="component" value="Unassembled WGS sequence"/>
</dbReference>
<evidence type="ECO:0000313" key="6">
    <source>
        <dbReference type="EMBL" id="MDP2523892.1"/>
    </source>
</evidence>
<feature type="modified residue" description="4-aspartylphosphate" evidence="3">
    <location>
        <position position="55"/>
    </location>
</feature>
<evidence type="ECO:0000256" key="3">
    <source>
        <dbReference type="PROSITE-ProRule" id="PRU00169"/>
    </source>
</evidence>
<dbReference type="InterPro" id="IPR001789">
    <property type="entry name" value="Sig_transdc_resp-reg_receiver"/>
</dbReference>
<dbReference type="EMBL" id="JAUOPG010000012">
    <property type="protein sequence ID" value="MDO6455101.1"/>
    <property type="molecule type" value="Genomic_DNA"/>
</dbReference>
<dbReference type="GeneID" id="89457470"/>
<name>A0AAW7XMW6_9GAMM</name>